<dbReference type="InterPro" id="IPR051782">
    <property type="entry name" value="ABC_Transporter_VariousFunc"/>
</dbReference>
<dbReference type="PROSITE" id="PS50893">
    <property type="entry name" value="ABC_TRANSPORTER_2"/>
    <property type="match status" value="1"/>
</dbReference>
<evidence type="ECO:0000256" key="1">
    <source>
        <dbReference type="ARBA" id="ARBA00022448"/>
    </source>
</evidence>
<evidence type="ECO:0000256" key="3">
    <source>
        <dbReference type="ARBA" id="ARBA00022840"/>
    </source>
</evidence>
<evidence type="ECO:0000256" key="2">
    <source>
        <dbReference type="ARBA" id="ARBA00022741"/>
    </source>
</evidence>
<name>A0ABV6Z2L4_UNCC1</name>
<dbReference type="InterPro" id="IPR003593">
    <property type="entry name" value="AAA+_ATPase"/>
</dbReference>
<feature type="domain" description="ABC transporter" evidence="4">
    <location>
        <begin position="2"/>
        <end position="232"/>
    </location>
</feature>
<comment type="caution">
    <text evidence="5">The sequence shown here is derived from an EMBL/GenBank/DDBJ whole genome shotgun (WGS) entry which is preliminary data.</text>
</comment>
<dbReference type="PANTHER" id="PTHR42939:SF1">
    <property type="entry name" value="ABC TRANSPORTER ATP-BINDING PROTEIN ALBC-RELATED"/>
    <property type="match status" value="1"/>
</dbReference>
<dbReference type="Proteomes" id="UP001594351">
    <property type="component" value="Unassembled WGS sequence"/>
</dbReference>
<dbReference type="PANTHER" id="PTHR42939">
    <property type="entry name" value="ABC TRANSPORTER ATP-BINDING PROTEIN ALBC-RELATED"/>
    <property type="match status" value="1"/>
</dbReference>
<dbReference type="InterPro" id="IPR017871">
    <property type="entry name" value="ABC_transporter-like_CS"/>
</dbReference>
<dbReference type="InterPro" id="IPR003439">
    <property type="entry name" value="ABC_transporter-like_ATP-bd"/>
</dbReference>
<dbReference type="EMBL" id="JBHPBY010000352">
    <property type="protein sequence ID" value="MFC1852699.1"/>
    <property type="molecule type" value="Genomic_DNA"/>
</dbReference>
<reference evidence="5 6" key="1">
    <citation type="submission" date="2024-09" db="EMBL/GenBank/DDBJ databases">
        <title>Laminarin stimulates single cell rates of sulfate reduction while oxygen inhibits transcriptomic activity in coastal marine sediment.</title>
        <authorList>
            <person name="Lindsay M."/>
            <person name="Orcutt B."/>
            <person name="Emerson D."/>
            <person name="Stepanauskas R."/>
            <person name="D'Angelo T."/>
        </authorList>
    </citation>
    <scope>NUCLEOTIDE SEQUENCE [LARGE SCALE GENOMIC DNA]</scope>
    <source>
        <strain evidence="5">SAG AM-311-K15</strain>
    </source>
</reference>
<sequence>MIELDGLSKTFGRVKAVNNISLTIPQGQFFGFLGPNGAGKTTTIKILAGLLKPTSGRVTMGGFDITTDGMKAKKITGYIPDKPFLYEKLTAHEFLEFIARIYELEWREAQQRMKEYLDIFRLSEWKNELIESFSHGMKQKLVMSAALLHNPQIIIVDEPMVGLDPEGALLVRKIFKNLVEQGVTIFMSTHTLPIAQQLCDRIVIIQRGIIVADGDIDTLKQKAHSGSNELEDIFLQLTRDTEEMRLAQLL</sequence>
<keyword evidence="2" id="KW-0547">Nucleotide-binding</keyword>
<dbReference type="CDD" id="cd03230">
    <property type="entry name" value="ABC_DR_subfamily_A"/>
    <property type="match status" value="1"/>
</dbReference>
<dbReference type="Gene3D" id="3.40.50.300">
    <property type="entry name" value="P-loop containing nucleotide triphosphate hydrolases"/>
    <property type="match status" value="1"/>
</dbReference>
<proteinExistence type="predicted"/>
<dbReference type="GO" id="GO:0005524">
    <property type="term" value="F:ATP binding"/>
    <property type="evidence" value="ECO:0007669"/>
    <property type="project" value="UniProtKB-KW"/>
</dbReference>
<keyword evidence="3 5" id="KW-0067">ATP-binding</keyword>
<organism evidence="5 6">
    <name type="scientific">candidate division CSSED10-310 bacterium</name>
    <dbReference type="NCBI Taxonomy" id="2855610"/>
    <lineage>
        <taxon>Bacteria</taxon>
        <taxon>Bacteria division CSSED10-310</taxon>
    </lineage>
</organism>
<protein>
    <submittedName>
        <fullName evidence="5">ABC transporter ATP-binding protein</fullName>
    </submittedName>
</protein>
<dbReference type="PROSITE" id="PS00211">
    <property type="entry name" value="ABC_TRANSPORTER_1"/>
    <property type="match status" value="1"/>
</dbReference>
<keyword evidence="1" id="KW-0813">Transport</keyword>
<evidence type="ECO:0000313" key="6">
    <source>
        <dbReference type="Proteomes" id="UP001594351"/>
    </source>
</evidence>
<evidence type="ECO:0000313" key="5">
    <source>
        <dbReference type="EMBL" id="MFC1852699.1"/>
    </source>
</evidence>
<gene>
    <name evidence="5" type="ORF">ACFL27_21070</name>
</gene>
<dbReference type="Pfam" id="PF00005">
    <property type="entry name" value="ABC_tran"/>
    <property type="match status" value="1"/>
</dbReference>
<dbReference type="SMART" id="SM00382">
    <property type="entry name" value="AAA"/>
    <property type="match status" value="1"/>
</dbReference>
<dbReference type="SUPFAM" id="SSF52540">
    <property type="entry name" value="P-loop containing nucleoside triphosphate hydrolases"/>
    <property type="match status" value="1"/>
</dbReference>
<dbReference type="InterPro" id="IPR027417">
    <property type="entry name" value="P-loop_NTPase"/>
</dbReference>
<keyword evidence="6" id="KW-1185">Reference proteome</keyword>
<evidence type="ECO:0000259" key="4">
    <source>
        <dbReference type="PROSITE" id="PS50893"/>
    </source>
</evidence>
<accession>A0ABV6Z2L4</accession>